<keyword evidence="2" id="KW-1185">Reference proteome</keyword>
<evidence type="ECO:0000313" key="2">
    <source>
        <dbReference type="Proteomes" id="UP000271193"/>
    </source>
</evidence>
<reference evidence="2" key="1">
    <citation type="submission" date="2018-11" db="EMBL/GenBank/DDBJ databases">
        <title>Proposal to divide the Flavobacteriaceae and reorganize its genera based on Amino Acid Identity values calculated from whole genome sequences.</title>
        <authorList>
            <person name="Nicholson A.C."/>
            <person name="Gulvik C.A."/>
            <person name="Whitney A.M."/>
            <person name="Humrighouse B.W."/>
            <person name="Bell M."/>
            <person name="Holmes B."/>
            <person name="Steigerwalt A.G."/>
            <person name="Villarma A."/>
            <person name="Sheth M."/>
            <person name="Batra D."/>
            <person name="Pryor J."/>
            <person name="Bernardet J.-F."/>
            <person name="Hugo C."/>
            <person name="Kampfer P."/>
            <person name="Newman J."/>
            <person name="McQuiston J.R."/>
        </authorList>
    </citation>
    <scope>NUCLEOTIDE SEQUENCE [LARGE SCALE GENOMIC DNA]</scope>
    <source>
        <strain evidence="2">G0229</strain>
    </source>
</reference>
<dbReference type="KEGG" id="cben:EG339_08950"/>
<organism evidence="1 2">
    <name type="scientific">Chryseobacterium bernardetii</name>
    <dbReference type="NCBI Taxonomy" id="1241978"/>
    <lineage>
        <taxon>Bacteria</taxon>
        <taxon>Pseudomonadati</taxon>
        <taxon>Bacteroidota</taxon>
        <taxon>Flavobacteriia</taxon>
        <taxon>Flavobacteriales</taxon>
        <taxon>Weeksellaceae</taxon>
        <taxon>Chryseobacterium group</taxon>
        <taxon>Chryseobacterium</taxon>
    </lineage>
</organism>
<name>A0A3G6T9Z2_9FLAO</name>
<proteinExistence type="predicted"/>
<accession>A0A3G6T9Z2</accession>
<gene>
    <name evidence="1" type="ORF">EG339_08950</name>
</gene>
<dbReference type="Proteomes" id="UP000271193">
    <property type="component" value="Chromosome"/>
</dbReference>
<evidence type="ECO:0000313" key="1">
    <source>
        <dbReference type="EMBL" id="AZB24709.1"/>
    </source>
</evidence>
<sequence length="264" mass="28735">MIKMKDMKKLSILMLAICSTAIFGQKVSDYKYVLIPEKFESFKGNSYGLEETLAKALKNKKYEVLPANIDQWPSEARDNSCNVVKADVLNVKSMFKNKLMLVVKDCNNKVLLESNGSSSIKEFEEGLADALKMALINVGNSNPVAMQPAKNHASMTSTTIAGNTAQSSVSETAVSVPATGSSTGNYSNGKIDVQKIQIDANQFILAKSGSSVPFAIFKTTSKKDVFLVKLSDNTTTIGYFENGNIVIDIQQADGRSSKEIFTQK</sequence>
<dbReference type="OrthoDB" id="1274006at2"/>
<dbReference type="AlphaFoldDB" id="A0A3G6T9Z2"/>
<dbReference type="EMBL" id="CP033932">
    <property type="protein sequence ID" value="AZB24709.1"/>
    <property type="molecule type" value="Genomic_DNA"/>
</dbReference>
<protein>
    <submittedName>
        <fullName evidence="1">Uncharacterized protein</fullName>
    </submittedName>
</protein>